<reference evidence="2" key="2">
    <citation type="submission" date="2015-01" db="EMBL/GenBank/DDBJ databases">
        <title>Evolutionary Origins and Diversification of the Mycorrhizal Mutualists.</title>
        <authorList>
            <consortium name="DOE Joint Genome Institute"/>
            <consortium name="Mycorrhizal Genomics Consortium"/>
            <person name="Kohler A."/>
            <person name="Kuo A."/>
            <person name="Nagy L.G."/>
            <person name="Floudas D."/>
            <person name="Copeland A."/>
            <person name="Barry K.W."/>
            <person name="Cichocki N."/>
            <person name="Veneault-Fourrey C."/>
            <person name="LaButti K."/>
            <person name="Lindquist E.A."/>
            <person name="Lipzen A."/>
            <person name="Lundell T."/>
            <person name="Morin E."/>
            <person name="Murat C."/>
            <person name="Riley R."/>
            <person name="Ohm R."/>
            <person name="Sun H."/>
            <person name="Tunlid A."/>
            <person name="Henrissat B."/>
            <person name="Grigoriev I.V."/>
            <person name="Hibbett D.S."/>
            <person name="Martin F."/>
        </authorList>
    </citation>
    <scope>NUCLEOTIDE SEQUENCE [LARGE SCALE GENOMIC DNA]</scope>
    <source>
        <strain evidence="2">LaAM-08-1</strain>
    </source>
</reference>
<sequence length="167" mass="17553">MYVSSNFLFKGAINASSSKIGRGFGEEGNPNATTIRVLNDTSAPITFVVYTPGQVFTLESKEIEAGKAGDITLLKAVYDVEVVYANEKKVIRNVQASENISSTASAILSGDYEDDVPISKKVKLIGKTSLLKDYLSGGSLEAAVQAFGVAPDGLLEDALKKAAAAEA</sequence>
<proteinExistence type="predicted"/>
<evidence type="ECO:0000313" key="1">
    <source>
        <dbReference type="EMBL" id="KIJ95951.1"/>
    </source>
</evidence>
<protein>
    <submittedName>
        <fullName evidence="1">Unplaced genomic scaffold K443scaffold_202, whole genome shotgun sequence</fullName>
    </submittedName>
</protein>
<reference evidence="1 2" key="1">
    <citation type="submission" date="2014-04" db="EMBL/GenBank/DDBJ databases">
        <authorList>
            <consortium name="DOE Joint Genome Institute"/>
            <person name="Kuo A."/>
            <person name="Kohler A."/>
            <person name="Nagy L.G."/>
            <person name="Floudas D."/>
            <person name="Copeland A."/>
            <person name="Barry K.W."/>
            <person name="Cichocki N."/>
            <person name="Veneault-Fourrey C."/>
            <person name="LaButti K."/>
            <person name="Lindquist E.A."/>
            <person name="Lipzen A."/>
            <person name="Lundell T."/>
            <person name="Morin E."/>
            <person name="Murat C."/>
            <person name="Sun H."/>
            <person name="Tunlid A."/>
            <person name="Henrissat B."/>
            <person name="Grigoriev I.V."/>
            <person name="Hibbett D.S."/>
            <person name="Martin F."/>
            <person name="Nordberg H.P."/>
            <person name="Cantor M.N."/>
            <person name="Hua S.X."/>
        </authorList>
    </citation>
    <scope>NUCLEOTIDE SEQUENCE [LARGE SCALE GENOMIC DNA]</scope>
    <source>
        <strain evidence="1 2">LaAM-08-1</strain>
    </source>
</reference>
<name>A0A0C9XE48_9AGAR</name>
<evidence type="ECO:0000313" key="2">
    <source>
        <dbReference type="Proteomes" id="UP000054477"/>
    </source>
</evidence>
<organism evidence="1 2">
    <name type="scientific">Laccaria amethystina LaAM-08-1</name>
    <dbReference type="NCBI Taxonomy" id="1095629"/>
    <lineage>
        <taxon>Eukaryota</taxon>
        <taxon>Fungi</taxon>
        <taxon>Dikarya</taxon>
        <taxon>Basidiomycota</taxon>
        <taxon>Agaricomycotina</taxon>
        <taxon>Agaricomycetes</taxon>
        <taxon>Agaricomycetidae</taxon>
        <taxon>Agaricales</taxon>
        <taxon>Agaricineae</taxon>
        <taxon>Hydnangiaceae</taxon>
        <taxon>Laccaria</taxon>
    </lineage>
</organism>
<gene>
    <name evidence="1" type="ORF">K443DRAFT_10990</name>
</gene>
<dbReference type="EMBL" id="KN838737">
    <property type="protein sequence ID" value="KIJ95951.1"/>
    <property type="molecule type" value="Genomic_DNA"/>
</dbReference>
<keyword evidence="2" id="KW-1185">Reference proteome</keyword>
<dbReference type="OrthoDB" id="3290010at2759"/>
<dbReference type="HOGENOM" id="CLU_1652422_0_0_1"/>
<accession>A0A0C9XE48</accession>
<dbReference type="Proteomes" id="UP000054477">
    <property type="component" value="Unassembled WGS sequence"/>
</dbReference>
<dbReference type="AlphaFoldDB" id="A0A0C9XE48"/>